<reference evidence="2 3" key="1">
    <citation type="submission" date="2022-07" db="EMBL/GenBank/DDBJ databases">
        <title>Mucilaginibacter sp. JC4.</title>
        <authorList>
            <person name="Le V."/>
            <person name="Ko S.-R."/>
            <person name="Ahn C.-Y."/>
            <person name="Oh H.-M."/>
        </authorList>
    </citation>
    <scope>NUCLEOTIDE SEQUENCE [LARGE SCALE GENOMIC DNA]</scope>
    <source>
        <strain evidence="2 3">JC4</strain>
    </source>
</reference>
<dbReference type="Pfam" id="PF16395">
    <property type="entry name" value="DUF5004"/>
    <property type="match status" value="1"/>
</dbReference>
<evidence type="ECO:0000313" key="3">
    <source>
        <dbReference type="Proteomes" id="UP001204376"/>
    </source>
</evidence>
<gene>
    <name evidence="2" type="ORF">NPE20_17715</name>
</gene>
<dbReference type="InterPro" id="IPR032168">
    <property type="entry name" value="DUF5004"/>
</dbReference>
<name>A0ABT1T5B2_9SPHI</name>
<comment type="caution">
    <text evidence="2">The sequence shown here is derived from an EMBL/GenBank/DDBJ whole genome shotgun (WGS) entry which is preliminary data.</text>
</comment>
<protein>
    <submittedName>
        <fullName evidence="2">DUF5004 domain-containing protein</fullName>
    </submittedName>
</protein>
<keyword evidence="3" id="KW-1185">Reference proteome</keyword>
<evidence type="ECO:0000256" key="1">
    <source>
        <dbReference type="SAM" id="SignalP"/>
    </source>
</evidence>
<evidence type="ECO:0000313" key="2">
    <source>
        <dbReference type="EMBL" id="MCQ6959819.1"/>
    </source>
</evidence>
<dbReference type="Proteomes" id="UP001204376">
    <property type="component" value="Unassembled WGS sequence"/>
</dbReference>
<feature type="chain" id="PRO_5046860920" evidence="1">
    <location>
        <begin position="21"/>
        <end position="145"/>
    </location>
</feature>
<organism evidence="2 3">
    <name type="scientific">Mucilaginibacter aquariorum</name>
    <dbReference type="NCBI Taxonomy" id="2967225"/>
    <lineage>
        <taxon>Bacteria</taxon>
        <taxon>Pseudomonadati</taxon>
        <taxon>Bacteroidota</taxon>
        <taxon>Sphingobacteriia</taxon>
        <taxon>Sphingobacteriales</taxon>
        <taxon>Sphingobacteriaceae</taxon>
        <taxon>Mucilaginibacter</taxon>
    </lineage>
</organism>
<sequence>MKKNYNIKGMLLLMLVVLMAAACKTEKVLPKQEALKDISGSWQVIKATRNGTDLTALVDLSQFRINFDGVGYKLMNKLPFIVTQDGAFSLDDPLYPYKITFTAAGGTPVSTAFTYPIVNGKRQLSLTFSPGCTNNAYVYVLQRVN</sequence>
<dbReference type="RefSeq" id="WP_256540007.1">
    <property type="nucleotide sequence ID" value="NZ_JANHOH010000004.1"/>
</dbReference>
<dbReference type="PROSITE" id="PS51257">
    <property type="entry name" value="PROKAR_LIPOPROTEIN"/>
    <property type="match status" value="1"/>
</dbReference>
<keyword evidence="1" id="KW-0732">Signal</keyword>
<accession>A0ABT1T5B2</accession>
<dbReference type="EMBL" id="JANHOH010000004">
    <property type="protein sequence ID" value="MCQ6959819.1"/>
    <property type="molecule type" value="Genomic_DNA"/>
</dbReference>
<feature type="signal peptide" evidence="1">
    <location>
        <begin position="1"/>
        <end position="20"/>
    </location>
</feature>
<proteinExistence type="predicted"/>